<sequence length="77" mass="8473">RIPCRNRFRLYDTGGASTSIFRINGKEPFLYGSSLGVSFRTGLIDNSDETPIGIYIAVFASDKVPISRFILIDVGLS</sequence>
<accession>A0A0K2VDS5</accession>
<reference evidence="1" key="1">
    <citation type="submission" date="2014-05" db="EMBL/GenBank/DDBJ databases">
        <authorList>
            <person name="Chronopoulou M."/>
        </authorList>
    </citation>
    <scope>NUCLEOTIDE SEQUENCE</scope>
    <source>
        <tissue evidence="1">Whole organism</tissue>
    </source>
</reference>
<dbReference type="AlphaFoldDB" id="A0A0K2VDS5"/>
<protein>
    <submittedName>
        <fullName evidence="1">Uncharacterized protein</fullName>
    </submittedName>
</protein>
<feature type="non-terminal residue" evidence="1">
    <location>
        <position position="1"/>
    </location>
</feature>
<dbReference type="EMBL" id="HACA01031258">
    <property type="protein sequence ID" value="CDW48619.1"/>
    <property type="molecule type" value="Transcribed_RNA"/>
</dbReference>
<name>A0A0K2VDS5_LEPSM</name>
<evidence type="ECO:0000313" key="1">
    <source>
        <dbReference type="EMBL" id="CDW48619.1"/>
    </source>
</evidence>
<proteinExistence type="predicted"/>
<organism evidence="1">
    <name type="scientific">Lepeophtheirus salmonis</name>
    <name type="common">Salmon louse</name>
    <name type="synonym">Caligus salmonis</name>
    <dbReference type="NCBI Taxonomy" id="72036"/>
    <lineage>
        <taxon>Eukaryota</taxon>
        <taxon>Metazoa</taxon>
        <taxon>Ecdysozoa</taxon>
        <taxon>Arthropoda</taxon>
        <taxon>Crustacea</taxon>
        <taxon>Multicrustacea</taxon>
        <taxon>Hexanauplia</taxon>
        <taxon>Copepoda</taxon>
        <taxon>Siphonostomatoida</taxon>
        <taxon>Caligidae</taxon>
        <taxon>Lepeophtheirus</taxon>
    </lineage>
</organism>